<comment type="caution">
    <text evidence="3">The sequence shown here is derived from an EMBL/GenBank/DDBJ whole genome shotgun (WGS) entry which is preliminary data.</text>
</comment>
<name>A0A9P6SRU4_9FUNG</name>
<dbReference type="PANTHER" id="PTHR35372">
    <property type="entry name" value="ATP BINDING PROTEIN-RELATED"/>
    <property type="match status" value="1"/>
</dbReference>
<evidence type="ECO:0000313" key="4">
    <source>
        <dbReference type="Proteomes" id="UP000703661"/>
    </source>
</evidence>
<dbReference type="AlphaFoldDB" id="A0A9P6SRU4"/>
<feature type="domain" description="Bacteriophage/plasmid primase P4 C-terminal" evidence="2">
    <location>
        <begin position="165"/>
        <end position="314"/>
    </location>
</feature>
<dbReference type="Pfam" id="PF08706">
    <property type="entry name" value="D5_N"/>
    <property type="match status" value="1"/>
</dbReference>
<dbReference type="Proteomes" id="UP000703661">
    <property type="component" value="Unassembled WGS sequence"/>
</dbReference>
<gene>
    <name evidence="3" type="ORF">BGZ80_007750</name>
</gene>
<proteinExistence type="predicted"/>
<organism evidence="3 4">
    <name type="scientific">Entomortierella chlamydospora</name>
    <dbReference type="NCBI Taxonomy" id="101097"/>
    <lineage>
        <taxon>Eukaryota</taxon>
        <taxon>Fungi</taxon>
        <taxon>Fungi incertae sedis</taxon>
        <taxon>Mucoromycota</taxon>
        <taxon>Mortierellomycotina</taxon>
        <taxon>Mortierellomycetes</taxon>
        <taxon>Mortierellales</taxon>
        <taxon>Mortierellaceae</taxon>
        <taxon>Entomortierella</taxon>
    </lineage>
</organism>
<dbReference type="GO" id="GO:0016787">
    <property type="term" value="F:hydrolase activity"/>
    <property type="evidence" value="ECO:0007669"/>
    <property type="project" value="UniProtKB-KW"/>
</dbReference>
<dbReference type="PANTHER" id="PTHR35372:SF2">
    <property type="entry name" value="SF3 HELICASE DOMAIN-CONTAINING PROTEIN"/>
    <property type="match status" value="1"/>
</dbReference>
<sequence>MPDWCIDYLNTHTGSSVDIQQAMQSLTLSTRSLAGESFQDGNTALFVARVRAPIEKELGCNMAHPLRPRGAGVDFLCITVVACTLCGSRHSRNHYLARPILDHCFYMRNYAKKCIPRAYNWDNHHIIKKLIAYPATDLPYCRILHAVFRDRGYTLVYAYKDGATTGRFLCFDGLLWQELPRNVVAREVEAICGTVLDSLIKYVKPRLGCEDKEEIEMINKQKAQLKRGRTYISRNSNTNSIVDMYRTQYGDNDIEGKLDTNPDLLVACNGVIDLRAGECRSGEPEDYMAKKLDTYYNGLESSTKDIDEFMLDIFDQNTDLIEYVQRLLGYGITGHTSEQCWLILTGSGGNGKSLLVGLLEKLLEKWYVTAPYDIFFKSNRRAQAGGPSPHLGTMRGARIC</sequence>
<protein>
    <recommendedName>
        <fullName evidence="2">Bacteriophage/plasmid primase P4 C-terminal domain-containing protein</fullName>
    </recommendedName>
</protein>
<evidence type="ECO:0000313" key="3">
    <source>
        <dbReference type="EMBL" id="KAF9994668.1"/>
    </source>
</evidence>
<keyword evidence="4" id="KW-1185">Reference proteome</keyword>
<evidence type="ECO:0000256" key="1">
    <source>
        <dbReference type="ARBA" id="ARBA00022801"/>
    </source>
</evidence>
<keyword evidence="1" id="KW-0378">Hydrolase</keyword>
<dbReference type="InterPro" id="IPR051620">
    <property type="entry name" value="ORF904-like_C"/>
</dbReference>
<evidence type="ECO:0000259" key="2">
    <source>
        <dbReference type="Pfam" id="PF08706"/>
    </source>
</evidence>
<dbReference type="InterPro" id="IPR014818">
    <property type="entry name" value="Phage/plasmid_primase_P4_C"/>
</dbReference>
<feature type="non-terminal residue" evidence="3">
    <location>
        <position position="400"/>
    </location>
</feature>
<reference evidence="3" key="1">
    <citation type="journal article" date="2020" name="Fungal Divers.">
        <title>Resolving the Mortierellaceae phylogeny through synthesis of multi-gene phylogenetics and phylogenomics.</title>
        <authorList>
            <person name="Vandepol N."/>
            <person name="Liber J."/>
            <person name="Desiro A."/>
            <person name="Na H."/>
            <person name="Kennedy M."/>
            <person name="Barry K."/>
            <person name="Grigoriev I.V."/>
            <person name="Miller A.N."/>
            <person name="O'Donnell K."/>
            <person name="Stajich J.E."/>
            <person name="Bonito G."/>
        </authorList>
    </citation>
    <scope>NUCLEOTIDE SEQUENCE</scope>
    <source>
        <strain evidence="3">NRRL 2769</strain>
    </source>
</reference>
<accession>A0A9P6SRU4</accession>
<dbReference type="EMBL" id="JAAAID010004015">
    <property type="protein sequence ID" value="KAF9994668.1"/>
    <property type="molecule type" value="Genomic_DNA"/>
</dbReference>